<sequence>MADIILLPIQGVTSEGHSVRLTSAEPGYLTQLTGWDNFDIIASEALSQKGLSVPPDCRSSTRFDATIVWRIAPDRILIWSNAPLGFNEMSNLAILDLSDARYFLKLSGPGAVGLLSRVSTLNFSRAEFLVGNFAQTVIHEVGVLIDRQGAEEFTLLIPTTYATSIRKWLVCQLRDVTQTNNDLVHDPYTTSE</sequence>
<evidence type="ECO:0008006" key="3">
    <source>
        <dbReference type="Google" id="ProtNLM"/>
    </source>
</evidence>
<organism evidence="1 2">
    <name type="scientific">Agrobacterium vitis</name>
    <name type="common">Rhizobium vitis</name>
    <dbReference type="NCBI Taxonomy" id="373"/>
    <lineage>
        <taxon>Bacteria</taxon>
        <taxon>Pseudomonadati</taxon>
        <taxon>Pseudomonadota</taxon>
        <taxon>Alphaproteobacteria</taxon>
        <taxon>Hyphomicrobiales</taxon>
        <taxon>Rhizobiaceae</taxon>
        <taxon>Rhizobium/Agrobacterium group</taxon>
        <taxon>Agrobacterium</taxon>
    </lineage>
</organism>
<dbReference type="AlphaFoldDB" id="A0A6L6VGJ0"/>
<evidence type="ECO:0000313" key="1">
    <source>
        <dbReference type="EMBL" id="MUZ74744.1"/>
    </source>
</evidence>
<gene>
    <name evidence="1" type="ORF">GOZ90_18815</name>
</gene>
<proteinExistence type="predicted"/>
<name>A0A6L6VGJ0_AGRVI</name>
<dbReference type="Proteomes" id="UP000477951">
    <property type="component" value="Unassembled WGS sequence"/>
</dbReference>
<dbReference type="Gene3D" id="3.30.70.1520">
    <property type="entry name" value="Heterotetrameric sarcosine oxidase"/>
    <property type="match status" value="1"/>
</dbReference>
<dbReference type="RefSeq" id="WP_156615678.1">
    <property type="nucleotide sequence ID" value="NZ_WPHR01000019.1"/>
</dbReference>
<comment type="caution">
    <text evidence="1">The sequence shown here is derived from an EMBL/GenBank/DDBJ whole genome shotgun (WGS) entry which is preliminary data.</text>
</comment>
<dbReference type="InterPro" id="IPR027266">
    <property type="entry name" value="TrmE/GcvT-like"/>
</dbReference>
<dbReference type="SUPFAM" id="SSF103025">
    <property type="entry name" value="Folate-binding domain"/>
    <property type="match status" value="1"/>
</dbReference>
<dbReference type="EMBL" id="WPHR01000019">
    <property type="protein sequence ID" value="MUZ74744.1"/>
    <property type="molecule type" value="Genomic_DNA"/>
</dbReference>
<reference evidence="1 2" key="1">
    <citation type="submission" date="2019-12" db="EMBL/GenBank/DDBJ databases">
        <title>Whole-genome sequencing of Allorhizobium vitis.</title>
        <authorList>
            <person name="Gan H.M."/>
            <person name="Szegedi E."/>
            <person name="Burr T."/>
            <person name="Savka M.A."/>
        </authorList>
    </citation>
    <scope>NUCLEOTIDE SEQUENCE [LARGE SCALE GENOMIC DNA]</scope>
    <source>
        <strain evidence="1 2">CG516</strain>
    </source>
</reference>
<evidence type="ECO:0000313" key="2">
    <source>
        <dbReference type="Proteomes" id="UP000477951"/>
    </source>
</evidence>
<dbReference type="Gene3D" id="3.30.1360.120">
    <property type="entry name" value="Probable tRNA modification gtpase trme, domain 1"/>
    <property type="match status" value="1"/>
</dbReference>
<protein>
    <recommendedName>
        <fullName evidence="3">Sarcosine oxidase subunit gamma</fullName>
    </recommendedName>
</protein>
<accession>A0A6L6VGJ0</accession>